<evidence type="ECO:0000313" key="1">
    <source>
        <dbReference type="EMBL" id="KAL0993685.1"/>
    </source>
</evidence>
<comment type="caution">
    <text evidence="1">The sequence shown here is derived from an EMBL/GenBank/DDBJ whole genome shotgun (WGS) entry which is preliminary data.</text>
</comment>
<reference evidence="1 2" key="1">
    <citation type="submission" date="2024-06" db="EMBL/GenBank/DDBJ databases">
        <authorList>
            <person name="Pan Q."/>
            <person name="Wen M."/>
            <person name="Jouanno E."/>
            <person name="Zahm M."/>
            <person name="Klopp C."/>
            <person name="Cabau C."/>
            <person name="Louis A."/>
            <person name="Berthelot C."/>
            <person name="Parey E."/>
            <person name="Roest Crollius H."/>
            <person name="Montfort J."/>
            <person name="Robinson-Rechavi M."/>
            <person name="Bouchez O."/>
            <person name="Lampietro C."/>
            <person name="Lopez Roques C."/>
            <person name="Donnadieu C."/>
            <person name="Postlethwait J."/>
            <person name="Bobe J."/>
            <person name="Verreycken H."/>
            <person name="Guiguen Y."/>
        </authorList>
    </citation>
    <scope>NUCLEOTIDE SEQUENCE [LARGE SCALE GENOMIC DNA]</scope>
    <source>
        <strain evidence="1">Up_M1</strain>
        <tissue evidence="1">Testis</tissue>
    </source>
</reference>
<organism evidence="1 2">
    <name type="scientific">Umbra pygmaea</name>
    <name type="common">Eastern mudminnow</name>
    <dbReference type="NCBI Taxonomy" id="75934"/>
    <lineage>
        <taxon>Eukaryota</taxon>
        <taxon>Metazoa</taxon>
        <taxon>Chordata</taxon>
        <taxon>Craniata</taxon>
        <taxon>Vertebrata</taxon>
        <taxon>Euteleostomi</taxon>
        <taxon>Actinopterygii</taxon>
        <taxon>Neopterygii</taxon>
        <taxon>Teleostei</taxon>
        <taxon>Protacanthopterygii</taxon>
        <taxon>Esociformes</taxon>
        <taxon>Umbridae</taxon>
        <taxon>Umbra</taxon>
    </lineage>
</organism>
<dbReference type="Proteomes" id="UP001557470">
    <property type="component" value="Unassembled WGS sequence"/>
</dbReference>
<dbReference type="EMBL" id="JAGEUA010000003">
    <property type="protein sequence ID" value="KAL0993685.1"/>
    <property type="molecule type" value="Genomic_DNA"/>
</dbReference>
<name>A0ABD0XIK7_UMBPY</name>
<dbReference type="AlphaFoldDB" id="A0ABD0XIK7"/>
<sequence>MFDLATLFGEQTFLFLEEHKTRHMRCWKLAKNPRTSSLKMNQLPTVCCRRQTSACFVQAQVTLVPSLLLKRIEAERKRDSDFLEALRSMMMKIWPSCNVDTSSETSTCS</sequence>
<accession>A0ABD0XIK7</accession>
<gene>
    <name evidence="1" type="ORF">UPYG_G00111650</name>
</gene>
<keyword evidence="2" id="KW-1185">Reference proteome</keyword>
<proteinExistence type="predicted"/>
<protein>
    <submittedName>
        <fullName evidence="1">Uncharacterized protein</fullName>
    </submittedName>
</protein>
<evidence type="ECO:0000313" key="2">
    <source>
        <dbReference type="Proteomes" id="UP001557470"/>
    </source>
</evidence>